<dbReference type="InterPro" id="IPR011009">
    <property type="entry name" value="Kinase-like_dom_sf"/>
</dbReference>
<dbReference type="PROSITE" id="PS50011">
    <property type="entry name" value="PROTEIN_KINASE_DOM"/>
    <property type="match status" value="1"/>
</dbReference>
<accession>A0AAN5C4Y2</accession>
<keyword evidence="2" id="KW-0547">Nucleotide-binding</keyword>
<protein>
    <recommendedName>
        <fullName evidence="5">Protein kinase domain-containing protein</fullName>
    </recommendedName>
</protein>
<feature type="non-terminal residue" evidence="6">
    <location>
        <position position="1"/>
    </location>
</feature>
<keyword evidence="4" id="KW-0067">ATP-binding</keyword>
<dbReference type="GO" id="GO:0005737">
    <property type="term" value="C:cytoplasm"/>
    <property type="evidence" value="ECO:0007669"/>
    <property type="project" value="TreeGrafter"/>
</dbReference>
<gene>
    <name evidence="6" type="ORF">PMAYCL1PPCAC_00392</name>
</gene>
<evidence type="ECO:0000259" key="5">
    <source>
        <dbReference type="PROSITE" id="PS50011"/>
    </source>
</evidence>
<dbReference type="PANTHER" id="PTHR11042:SF91">
    <property type="entry name" value="EUKARYOTIC TRANSLATION INITIATION FACTOR 2-ALPHA KINASE"/>
    <property type="match status" value="1"/>
</dbReference>
<dbReference type="InterPro" id="IPR000719">
    <property type="entry name" value="Prot_kinase_dom"/>
</dbReference>
<evidence type="ECO:0000313" key="6">
    <source>
        <dbReference type="EMBL" id="GMR30197.1"/>
    </source>
</evidence>
<organism evidence="6 7">
    <name type="scientific">Pristionchus mayeri</name>
    <dbReference type="NCBI Taxonomy" id="1317129"/>
    <lineage>
        <taxon>Eukaryota</taxon>
        <taxon>Metazoa</taxon>
        <taxon>Ecdysozoa</taxon>
        <taxon>Nematoda</taxon>
        <taxon>Chromadorea</taxon>
        <taxon>Rhabditida</taxon>
        <taxon>Rhabditina</taxon>
        <taxon>Diplogasteromorpha</taxon>
        <taxon>Diplogasteroidea</taxon>
        <taxon>Neodiplogasteridae</taxon>
        <taxon>Pristionchus</taxon>
    </lineage>
</organism>
<dbReference type="GO" id="GO:0004694">
    <property type="term" value="F:eukaryotic translation initiation factor 2alpha kinase activity"/>
    <property type="evidence" value="ECO:0007669"/>
    <property type="project" value="TreeGrafter"/>
</dbReference>
<evidence type="ECO:0000256" key="1">
    <source>
        <dbReference type="ARBA" id="ARBA00022679"/>
    </source>
</evidence>
<dbReference type="AlphaFoldDB" id="A0AAN5C4Y2"/>
<evidence type="ECO:0000313" key="7">
    <source>
        <dbReference type="Proteomes" id="UP001328107"/>
    </source>
</evidence>
<comment type="caution">
    <text evidence="6">The sequence shown here is derived from an EMBL/GenBank/DDBJ whole genome shotgun (WGS) entry which is preliminary data.</text>
</comment>
<feature type="domain" description="Protein kinase" evidence="5">
    <location>
        <begin position="1"/>
        <end position="91"/>
    </location>
</feature>
<keyword evidence="1" id="KW-0808">Transferase</keyword>
<evidence type="ECO:0000256" key="4">
    <source>
        <dbReference type="ARBA" id="ARBA00022840"/>
    </source>
</evidence>
<dbReference type="EMBL" id="BTRK01000001">
    <property type="protein sequence ID" value="GMR30197.1"/>
    <property type="molecule type" value="Genomic_DNA"/>
</dbReference>
<sequence length="95" mass="10930">QLYSSPEQSGCITFSSKTDVFALGIIFVELGVVMDYSKLFHRAEIFDSYRRGELTNDLFKDDQTVKFVAKLAARYSKDRPTREEILRDPYLVLGL</sequence>
<name>A0AAN5C4Y2_9BILA</name>
<dbReference type="SUPFAM" id="SSF56112">
    <property type="entry name" value="Protein kinase-like (PK-like)"/>
    <property type="match status" value="1"/>
</dbReference>
<evidence type="ECO:0000256" key="2">
    <source>
        <dbReference type="ARBA" id="ARBA00022741"/>
    </source>
</evidence>
<dbReference type="InterPro" id="IPR050339">
    <property type="entry name" value="CC_SR_Kinase"/>
</dbReference>
<dbReference type="GO" id="GO:0005524">
    <property type="term" value="F:ATP binding"/>
    <property type="evidence" value="ECO:0007669"/>
    <property type="project" value="UniProtKB-KW"/>
</dbReference>
<dbReference type="Proteomes" id="UP001328107">
    <property type="component" value="Unassembled WGS sequence"/>
</dbReference>
<keyword evidence="3" id="KW-0418">Kinase</keyword>
<proteinExistence type="predicted"/>
<keyword evidence="7" id="KW-1185">Reference proteome</keyword>
<reference evidence="7" key="1">
    <citation type="submission" date="2022-10" db="EMBL/GenBank/DDBJ databases">
        <title>Genome assembly of Pristionchus species.</title>
        <authorList>
            <person name="Yoshida K."/>
            <person name="Sommer R.J."/>
        </authorList>
    </citation>
    <scope>NUCLEOTIDE SEQUENCE [LARGE SCALE GENOMIC DNA]</scope>
    <source>
        <strain evidence="7">RS5460</strain>
    </source>
</reference>
<dbReference type="GO" id="GO:0005634">
    <property type="term" value="C:nucleus"/>
    <property type="evidence" value="ECO:0007669"/>
    <property type="project" value="TreeGrafter"/>
</dbReference>
<dbReference type="Gene3D" id="1.10.510.10">
    <property type="entry name" value="Transferase(Phosphotransferase) domain 1"/>
    <property type="match status" value="1"/>
</dbReference>
<dbReference type="PANTHER" id="PTHR11042">
    <property type="entry name" value="EUKARYOTIC TRANSLATION INITIATION FACTOR 2-ALPHA KINASE EIF2-ALPHA KINASE -RELATED"/>
    <property type="match status" value="1"/>
</dbReference>
<evidence type="ECO:0000256" key="3">
    <source>
        <dbReference type="ARBA" id="ARBA00022777"/>
    </source>
</evidence>